<gene>
    <name evidence="1" type="ORF">DI565_13025</name>
</gene>
<sequence length="313" mass="34439">MLAVFDRSPLGWLRERDVDLLLCSELHARGEVASTFGEKICGRVATFEGAWVSISDESGESDLVVSYEAGGRKVVALVENKIAAGFQPEQQLRYRTRAARWAAEAEGAIVVTVLVAPRDYLNRPGAEDFDIRVSYEEVADALGRERDPRSTFFLDAVVAAVAQHRSGYVMTEDEAVTATWKLIEAVGKRVVPQFRFAVAGGKPSRSVWPYFRSAEGLSGVKDVVLVWKAERGQADLQFASTLEADLAQRCEGILGPGMSVVQASKSASVRVATRFLDFRTDPSDQEDVIVEGLVACERLRALFVENRARLLPR</sequence>
<dbReference type="AlphaFoldDB" id="A0A2W5KHK1"/>
<accession>A0A2W5KHK1</accession>
<name>A0A2W5KHK1_ANCNO</name>
<comment type="caution">
    <text evidence="1">The sequence shown here is derived from an EMBL/GenBank/DDBJ whole genome shotgun (WGS) entry which is preliminary data.</text>
</comment>
<organism evidence="1 2">
    <name type="scientific">Ancylobacter novellus</name>
    <name type="common">Thiobacillus novellus</name>
    <dbReference type="NCBI Taxonomy" id="921"/>
    <lineage>
        <taxon>Bacteria</taxon>
        <taxon>Pseudomonadati</taxon>
        <taxon>Pseudomonadota</taxon>
        <taxon>Alphaproteobacteria</taxon>
        <taxon>Hyphomicrobiales</taxon>
        <taxon>Xanthobacteraceae</taxon>
        <taxon>Ancylobacter</taxon>
    </lineage>
</organism>
<reference evidence="1 2" key="1">
    <citation type="submission" date="2017-08" db="EMBL/GenBank/DDBJ databases">
        <title>Infants hospitalized years apart are colonized by the same room-sourced microbial strains.</title>
        <authorList>
            <person name="Brooks B."/>
            <person name="Olm M.R."/>
            <person name="Firek B.A."/>
            <person name="Baker R."/>
            <person name="Thomas B.C."/>
            <person name="Morowitz M.J."/>
            <person name="Banfield J.F."/>
        </authorList>
    </citation>
    <scope>NUCLEOTIDE SEQUENCE [LARGE SCALE GENOMIC DNA]</scope>
    <source>
        <strain evidence="1">S2_005_003_R2_43</strain>
    </source>
</reference>
<evidence type="ECO:0000313" key="1">
    <source>
        <dbReference type="EMBL" id="PZQ14335.1"/>
    </source>
</evidence>
<protein>
    <recommendedName>
        <fullName evidence="3">PD-(D/E)XK nuclease superfamily protein</fullName>
    </recommendedName>
</protein>
<evidence type="ECO:0000313" key="2">
    <source>
        <dbReference type="Proteomes" id="UP000249577"/>
    </source>
</evidence>
<dbReference type="EMBL" id="QFPN01000006">
    <property type="protein sequence ID" value="PZQ14335.1"/>
    <property type="molecule type" value="Genomic_DNA"/>
</dbReference>
<proteinExistence type="predicted"/>
<dbReference type="Proteomes" id="UP000249577">
    <property type="component" value="Unassembled WGS sequence"/>
</dbReference>
<evidence type="ECO:0008006" key="3">
    <source>
        <dbReference type="Google" id="ProtNLM"/>
    </source>
</evidence>